<protein>
    <submittedName>
        <fullName evidence="3">Uncharacterized protein</fullName>
    </submittedName>
</protein>
<keyword evidence="2" id="KW-1133">Transmembrane helix</keyword>
<reference evidence="3 4" key="1">
    <citation type="submission" date="2024-08" db="EMBL/GenBank/DDBJ databases">
        <authorList>
            <person name="Cucini C."/>
            <person name="Frati F."/>
        </authorList>
    </citation>
    <scope>NUCLEOTIDE SEQUENCE [LARGE SCALE GENOMIC DNA]</scope>
</reference>
<gene>
    <name evidence="3" type="ORF">ODALV1_LOCUS21487</name>
</gene>
<evidence type="ECO:0000313" key="4">
    <source>
        <dbReference type="Proteomes" id="UP001642540"/>
    </source>
</evidence>
<dbReference type="EMBL" id="CAXLJM020000072">
    <property type="protein sequence ID" value="CAL8126632.1"/>
    <property type="molecule type" value="Genomic_DNA"/>
</dbReference>
<evidence type="ECO:0000256" key="1">
    <source>
        <dbReference type="SAM" id="MobiDB-lite"/>
    </source>
</evidence>
<name>A0ABP1RDE5_9HEXA</name>
<proteinExistence type="predicted"/>
<sequence>MSVAAMIAGPLIGLVVVLVIYLLGIAVSIKCCRTDEAFREAALSSRIPHRILDPISSSDLDVYIISRTRPEEYYNLNIPRPTLIAQQSSRNTRDTVAAGPAPAYENPPSYEDCVPEGIV</sequence>
<keyword evidence="2" id="KW-0472">Membrane</keyword>
<evidence type="ECO:0000313" key="3">
    <source>
        <dbReference type="EMBL" id="CAL8126632.1"/>
    </source>
</evidence>
<feature type="transmembrane region" description="Helical" evidence="2">
    <location>
        <begin position="6"/>
        <end position="29"/>
    </location>
</feature>
<keyword evidence="4" id="KW-1185">Reference proteome</keyword>
<comment type="caution">
    <text evidence="3">The sequence shown here is derived from an EMBL/GenBank/DDBJ whole genome shotgun (WGS) entry which is preliminary data.</text>
</comment>
<accession>A0ABP1RDE5</accession>
<organism evidence="3 4">
    <name type="scientific">Orchesella dallaii</name>
    <dbReference type="NCBI Taxonomy" id="48710"/>
    <lineage>
        <taxon>Eukaryota</taxon>
        <taxon>Metazoa</taxon>
        <taxon>Ecdysozoa</taxon>
        <taxon>Arthropoda</taxon>
        <taxon>Hexapoda</taxon>
        <taxon>Collembola</taxon>
        <taxon>Entomobryomorpha</taxon>
        <taxon>Entomobryoidea</taxon>
        <taxon>Orchesellidae</taxon>
        <taxon>Orchesellinae</taxon>
        <taxon>Orchesella</taxon>
    </lineage>
</organism>
<feature type="region of interest" description="Disordered" evidence="1">
    <location>
        <begin position="85"/>
        <end position="111"/>
    </location>
</feature>
<dbReference type="Proteomes" id="UP001642540">
    <property type="component" value="Unassembled WGS sequence"/>
</dbReference>
<evidence type="ECO:0000256" key="2">
    <source>
        <dbReference type="SAM" id="Phobius"/>
    </source>
</evidence>
<keyword evidence="2" id="KW-0812">Transmembrane</keyword>